<evidence type="ECO:0000313" key="3">
    <source>
        <dbReference type="Proteomes" id="UP000224634"/>
    </source>
</evidence>
<dbReference type="InterPro" id="IPR016130">
    <property type="entry name" value="Tyr_Pase_AS"/>
</dbReference>
<dbReference type="GO" id="GO:0004721">
    <property type="term" value="F:phosphoprotein phosphatase activity"/>
    <property type="evidence" value="ECO:0007669"/>
    <property type="project" value="InterPro"/>
</dbReference>
<sequence length="271" mass="30127">MTITLPSPPFHFAEGISNLRDLGGYAISPTSSVRRGFLYRSARLSTVTPAGATYIVENLGIKTVYDLRSALESEKSPSYEFPSTTRRHVPVFMDQDASPEGLALRYVDYASEDGAAGFMRAYREILRGGASGGAYRSMFEHIRDQPDVPLLFHCTAGKDRTGVFAALTLRIAGVKDDDVIGWEYELTERGLAELRAEFVEKLIEKMPAFKENPASVDRMLGAKAEAIKAMLAWVDETYGSVEGYMKKEMGFSDECIRTIRRNLVIEEKAIL</sequence>
<accession>A0A2B7XAD3</accession>
<dbReference type="InterPro" id="IPR000387">
    <property type="entry name" value="Tyr_Pase_dom"/>
</dbReference>
<dbReference type="OrthoDB" id="449382at2759"/>
<dbReference type="PROSITE" id="PS50056">
    <property type="entry name" value="TYR_PHOSPHATASE_2"/>
    <property type="match status" value="1"/>
</dbReference>
<feature type="domain" description="Tyrosine specific protein phosphatases" evidence="1">
    <location>
        <begin position="136"/>
        <end position="180"/>
    </location>
</feature>
<dbReference type="PROSITE" id="PS00383">
    <property type="entry name" value="TYR_PHOSPHATASE_1"/>
    <property type="match status" value="1"/>
</dbReference>
<dbReference type="Gene3D" id="3.90.190.10">
    <property type="entry name" value="Protein tyrosine phosphatase superfamily"/>
    <property type="match status" value="1"/>
</dbReference>
<name>A0A2B7XAD3_POLH7</name>
<keyword evidence="3" id="KW-1185">Reference proteome</keyword>
<gene>
    <name evidence="2" type="ORF">AJ80_08257</name>
</gene>
<dbReference type="Proteomes" id="UP000224634">
    <property type="component" value="Unassembled WGS sequence"/>
</dbReference>
<comment type="caution">
    <text evidence="2">The sequence shown here is derived from an EMBL/GenBank/DDBJ whole genome shotgun (WGS) entry which is preliminary data.</text>
</comment>
<dbReference type="SUPFAM" id="SSF52799">
    <property type="entry name" value="(Phosphotyrosine protein) phosphatases II"/>
    <property type="match status" value="1"/>
</dbReference>
<dbReference type="InterPro" id="IPR029021">
    <property type="entry name" value="Prot-tyrosine_phosphatase-like"/>
</dbReference>
<proteinExistence type="predicted"/>
<dbReference type="STRING" id="1447883.A0A2B7XAD3"/>
<organism evidence="2 3">
    <name type="scientific">Polytolypa hystricis (strain UAMH7299)</name>
    <dbReference type="NCBI Taxonomy" id="1447883"/>
    <lineage>
        <taxon>Eukaryota</taxon>
        <taxon>Fungi</taxon>
        <taxon>Dikarya</taxon>
        <taxon>Ascomycota</taxon>
        <taxon>Pezizomycotina</taxon>
        <taxon>Eurotiomycetes</taxon>
        <taxon>Eurotiomycetidae</taxon>
        <taxon>Onygenales</taxon>
        <taxon>Onygenales incertae sedis</taxon>
        <taxon>Polytolypa</taxon>
    </lineage>
</organism>
<dbReference type="Pfam" id="PF13350">
    <property type="entry name" value="Y_phosphatase3"/>
    <property type="match status" value="1"/>
</dbReference>
<protein>
    <recommendedName>
        <fullName evidence="1">Tyrosine specific protein phosphatases domain-containing protein</fullName>
    </recommendedName>
</protein>
<dbReference type="AlphaFoldDB" id="A0A2B7XAD3"/>
<dbReference type="PANTHER" id="PTHR31126">
    <property type="entry name" value="TYROSINE-PROTEIN PHOSPHATASE"/>
    <property type="match status" value="1"/>
</dbReference>
<evidence type="ECO:0000259" key="1">
    <source>
        <dbReference type="PROSITE" id="PS50056"/>
    </source>
</evidence>
<dbReference type="EMBL" id="PDNA01000183">
    <property type="protein sequence ID" value="PGH05945.1"/>
    <property type="molecule type" value="Genomic_DNA"/>
</dbReference>
<dbReference type="PANTHER" id="PTHR31126:SF1">
    <property type="entry name" value="TYROSINE SPECIFIC PROTEIN PHOSPHATASES DOMAIN-CONTAINING PROTEIN"/>
    <property type="match status" value="1"/>
</dbReference>
<reference evidence="2 3" key="1">
    <citation type="submission" date="2017-10" db="EMBL/GenBank/DDBJ databases">
        <title>Comparative genomics in systemic dimorphic fungi from Ajellomycetaceae.</title>
        <authorList>
            <person name="Munoz J.F."/>
            <person name="Mcewen J.G."/>
            <person name="Clay O.K."/>
            <person name="Cuomo C.A."/>
        </authorList>
    </citation>
    <scope>NUCLEOTIDE SEQUENCE [LARGE SCALE GENOMIC DNA]</scope>
    <source>
        <strain evidence="2 3">UAMH7299</strain>
    </source>
</reference>
<dbReference type="InterPro" id="IPR026893">
    <property type="entry name" value="Tyr/Ser_Pase_IphP-type"/>
</dbReference>
<evidence type="ECO:0000313" key="2">
    <source>
        <dbReference type="EMBL" id="PGH05945.1"/>
    </source>
</evidence>